<dbReference type="RefSeq" id="WP_068414597.1">
    <property type="nucleotide sequence ID" value="NZ_LRDB01000012.1"/>
</dbReference>
<dbReference type="AlphaFoldDB" id="A0A150XJB2"/>
<dbReference type="Pfam" id="PF00535">
    <property type="entry name" value="Glycos_transf_2"/>
    <property type="match status" value="1"/>
</dbReference>
<accession>A0A150XJB2</accession>
<dbReference type="InterPro" id="IPR029044">
    <property type="entry name" value="Nucleotide-diphossugar_trans"/>
</dbReference>
<name>A0A150XJB2_9BACT</name>
<evidence type="ECO:0000259" key="2">
    <source>
        <dbReference type="Pfam" id="PF00535"/>
    </source>
</evidence>
<dbReference type="EMBL" id="LRDB01000012">
    <property type="protein sequence ID" value="KYG78828.1"/>
    <property type="molecule type" value="Genomic_DNA"/>
</dbReference>
<dbReference type="GO" id="GO:0016740">
    <property type="term" value="F:transferase activity"/>
    <property type="evidence" value="ECO:0007669"/>
    <property type="project" value="UniProtKB-KW"/>
</dbReference>
<feature type="domain" description="Glycosyltransferase 2-like" evidence="2">
    <location>
        <begin position="11"/>
        <end position="136"/>
    </location>
</feature>
<proteinExistence type="inferred from homology"/>
<evidence type="ECO:0000313" key="4">
    <source>
        <dbReference type="Proteomes" id="UP000075615"/>
    </source>
</evidence>
<dbReference type="InterPro" id="IPR001173">
    <property type="entry name" value="Glyco_trans_2-like"/>
</dbReference>
<gene>
    <name evidence="3" type="ORF">AWN68_04140</name>
</gene>
<dbReference type="PANTHER" id="PTHR43630:SF2">
    <property type="entry name" value="GLYCOSYLTRANSFERASE"/>
    <property type="match status" value="1"/>
</dbReference>
<evidence type="ECO:0000313" key="3">
    <source>
        <dbReference type="EMBL" id="KYG78828.1"/>
    </source>
</evidence>
<protein>
    <submittedName>
        <fullName evidence="3">Glycosyl transferase</fullName>
    </submittedName>
</protein>
<dbReference type="Gene3D" id="3.90.550.10">
    <property type="entry name" value="Spore Coat Polysaccharide Biosynthesis Protein SpsA, Chain A"/>
    <property type="match status" value="1"/>
</dbReference>
<dbReference type="STRING" id="296218.AWN68_04140"/>
<sequence>MNESNTKVSGLVITYNEEHNIARCLESLIEVCDEVIVVDSYSTDKTKSICQSFDIKFIEHPFEGHIQQKNYAVSQANNDVVLSLDADEELSSELKKSIKQALSNWNNEALSFNRFTNYCGKWIKHSGWYPDTKIRLWNKKKGAWGGVNPHDSVELENGVKVEHINGDLLHYSYYTIEEHIVRSAKYAKIAAKAFHEMGKNPSSYKMIFSPLFRFTRDYFLKLGILDGFYGLIICSTNSYTTFLKYAYLRQLNLGKKID</sequence>
<dbReference type="SUPFAM" id="SSF53448">
    <property type="entry name" value="Nucleotide-diphospho-sugar transferases"/>
    <property type="match status" value="1"/>
</dbReference>
<comment type="similarity">
    <text evidence="1">Belongs to the glycosyltransferase 2 family. WaaE/KdtX subfamily.</text>
</comment>
<dbReference type="CDD" id="cd02511">
    <property type="entry name" value="Beta4Glucosyltransferase"/>
    <property type="match status" value="1"/>
</dbReference>
<dbReference type="PANTHER" id="PTHR43630">
    <property type="entry name" value="POLY-BETA-1,6-N-ACETYL-D-GLUCOSAMINE SYNTHASE"/>
    <property type="match status" value="1"/>
</dbReference>
<reference evidence="3 4" key="1">
    <citation type="submission" date="2016-01" db="EMBL/GenBank/DDBJ databases">
        <title>Genome sequencing of Roseivirga echinicomitans KMM 6058.</title>
        <authorList>
            <person name="Selvaratnam C."/>
            <person name="Thevarajoo S."/>
            <person name="Goh K.M."/>
            <person name="Ee R."/>
            <person name="Chan K.-G."/>
            <person name="Chong C.S."/>
        </authorList>
    </citation>
    <scope>NUCLEOTIDE SEQUENCE [LARGE SCALE GENOMIC DNA]</scope>
    <source>
        <strain evidence="3 4">KMM 6058</strain>
    </source>
</reference>
<keyword evidence="3" id="KW-0808">Transferase</keyword>
<keyword evidence="4" id="KW-1185">Reference proteome</keyword>
<dbReference type="Proteomes" id="UP000075615">
    <property type="component" value="Unassembled WGS sequence"/>
</dbReference>
<organism evidence="3 4">
    <name type="scientific">Roseivirga echinicomitans</name>
    <dbReference type="NCBI Taxonomy" id="296218"/>
    <lineage>
        <taxon>Bacteria</taxon>
        <taxon>Pseudomonadati</taxon>
        <taxon>Bacteroidota</taxon>
        <taxon>Cytophagia</taxon>
        <taxon>Cytophagales</taxon>
        <taxon>Roseivirgaceae</taxon>
        <taxon>Roseivirga</taxon>
    </lineage>
</organism>
<evidence type="ECO:0000256" key="1">
    <source>
        <dbReference type="ARBA" id="ARBA00038494"/>
    </source>
</evidence>
<dbReference type="OrthoDB" id="9815923at2"/>
<comment type="caution">
    <text evidence="3">The sequence shown here is derived from an EMBL/GenBank/DDBJ whole genome shotgun (WGS) entry which is preliminary data.</text>
</comment>